<feature type="signal peptide" evidence="1">
    <location>
        <begin position="1"/>
        <end position="21"/>
    </location>
</feature>
<evidence type="ECO:0000256" key="1">
    <source>
        <dbReference type="SAM" id="SignalP"/>
    </source>
</evidence>
<feature type="chain" id="PRO_5015528973" description="Lipoprotein" evidence="1">
    <location>
        <begin position="22"/>
        <end position="127"/>
    </location>
</feature>
<dbReference type="EMBL" id="PQLX01000001">
    <property type="protein sequence ID" value="POU68094.1"/>
    <property type="molecule type" value="Genomic_DNA"/>
</dbReference>
<sequence length="127" mass="13566">MYVIKTAVTFLGRALTVTSLAFLLSSCVTHYNTEPQTEGTLSSGTSSELAKPQLKALKKKMSACVTQYAIAVEKSDNLSVSFNADKQQVSYQSTDADLAAYMKICAGEFYAGKDRDTGSISVSSKGV</sequence>
<dbReference type="Proteomes" id="UP000237003">
    <property type="component" value="Unassembled WGS sequence"/>
</dbReference>
<protein>
    <recommendedName>
        <fullName evidence="4">Lipoprotein</fullName>
    </recommendedName>
</protein>
<organism evidence="2 3">
    <name type="scientific">Citrobacter amalonaticus</name>
    <dbReference type="NCBI Taxonomy" id="35703"/>
    <lineage>
        <taxon>Bacteria</taxon>
        <taxon>Pseudomonadati</taxon>
        <taxon>Pseudomonadota</taxon>
        <taxon>Gammaproteobacteria</taxon>
        <taxon>Enterobacterales</taxon>
        <taxon>Enterobacteriaceae</taxon>
        <taxon>Citrobacter</taxon>
    </lineage>
</organism>
<keyword evidence="1" id="KW-0732">Signal</keyword>
<accession>A0A2S4S2K0</accession>
<dbReference type="PROSITE" id="PS51257">
    <property type="entry name" value="PROKAR_LIPOPROTEIN"/>
    <property type="match status" value="1"/>
</dbReference>
<gene>
    <name evidence="2" type="ORF">C3430_03170</name>
</gene>
<evidence type="ECO:0000313" key="2">
    <source>
        <dbReference type="EMBL" id="POU68094.1"/>
    </source>
</evidence>
<proteinExistence type="predicted"/>
<dbReference type="AlphaFoldDB" id="A0A2S4S2K0"/>
<comment type="caution">
    <text evidence="2">The sequence shown here is derived from an EMBL/GenBank/DDBJ whole genome shotgun (WGS) entry which is preliminary data.</text>
</comment>
<evidence type="ECO:0008006" key="4">
    <source>
        <dbReference type="Google" id="ProtNLM"/>
    </source>
</evidence>
<evidence type="ECO:0000313" key="3">
    <source>
        <dbReference type="Proteomes" id="UP000237003"/>
    </source>
</evidence>
<name>A0A2S4S2K0_CITAM</name>
<reference evidence="2 3" key="1">
    <citation type="submission" date="2018-01" db="EMBL/GenBank/DDBJ databases">
        <title>Complete genome sequences of 14 Citrobacter spp. isolated from plant in Canada.</title>
        <authorList>
            <person name="Bhandare S.G."/>
            <person name="Colavecchio A."/>
            <person name="Jeukens J."/>
            <person name="Emond-Rheault J.-G."/>
            <person name="Freschi L."/>
            <person name="Hamel J."/>
            <person name="Kukavica-Ibrulj I."/>
            <person name="Levesque R."/>
            <person name="Goodridge L."/>
        </authorList>
    </citation>
    <scope>NUCLEOTIDE SEQUENCE [LARGE SCALE GENOMIC DNA]</scope>
    <source>
        <strain evidence="2 3">S1285</strain>
    </source>
</reference>